<dbReference type="InterPro" id="IPR000953">
    <property type="entry name" value="Chromo/chromo_shadow_dom"/>
</dbReference>
<dbReference type="SUPFAM" id="SSF54160">
    <property type="entry name" value="Chromo domain-like"/>
    <property type="match status" value="1"/>
</dbReference>
<evidence type="ECO:0000313" key="4">
    <source>
        <dbReference type="EMBL" id="GCB26049.1"/>
    </source>
</evidence>
<dbReference type="CDD" id="cd00024">
    <property type="entry name" value="CD_CSD"/>
    <property type="match status" value="1"/>
</dbReference>
<feature type="compositionally biased region" description="Basic residues" evidence="2">
    <location>
        <begin position="353"/>
        <end position="368"/>
    </location>
</feature>
<dbReference type="SMART" id="SM00298">
    <property type="entry name" value="CHROMO"/>
    <property type="match status" value="1"/>
</dbReference>
<sequence length="696" mass="76570">MTQPAPRRALVDLDNIEFYRPQPSKLLQPEPALSVQPISPCLSFLPGTAVGTTLPRGDGIPLFDRPHERDSPCSLARLNSFDVELSKFAKAASQVTFSAMDSQRTHGETSSEAFDASTFSLTSCLSSPRQRTDAPDPFVTTTARERSEIPTGLNGHLCTPSPDLQEQDHSLDLQPSTSDESSVINRSCSSPPNDNHDMNFCSTPSRNVPYNESTDKPIGGQENNQNVLGDVPQQLKQHVPRPAVSDGELLPNDRRSPSTAVIESSAEDQLCLESDQSRSAGSEEAFNRKLAEVAPNLDLPSAITKPPRRKAFEVAQTRIVEQKNQRPRDCQPGLDAIPARRPNCSDTEESPRLAKRRKRAIRPAKKVANHASSGRSGNPLRGTASARSAEPCSSQDIFGHAILTIETRASGTSYFFSFEPNSLNKPEAPPFRFSLDEEPHRLADASSTQGPRNVGRSREGRPSSRNHIPTKVPCNTIDEREWEVERISASRLSRGKLQYQVQWKGCDPDLTWYPARGFKGAPYKIQNFHGMFSDQPGPPRRVTGTIKYNEEQSMLSRFGCHFTVLYPNTTATRLPQPDSNDAKSNLRSDKGSVVDGKLELILRANKNAADAGMKAAAAEDSHKIWAKILIDPENPDENQAAEDLSYILQGNGLKQSNVSIASSLLTTCHRRCPVNELVTQLDSKRTLQKWKGGILG</sequence>
<dbReference type="InterPro" id="IPR023780">
    <property type="entry name" value="Chromo_domain"/>
</dbReference>
<dbReference type="AlphaFoldDB" id="A0A401L3G0"/>
<feature type="region of interest" description="Disordered" evidence="2">
    <location>
        <begin position="143"/>
        <end position="284"/>
    </location>
</feature>
<feature type="compositionally biased region" description="Polar residues" evidence="2">
    <location>
        <begin position="173"/>
        <end position="193"/>
    </location>
</feature>
<dbReference type="STRING" id="105351.A0A401L3G0"/>
<organism evidence="4 5">
    <name type="scientific">Aspergillus awamori</name>
    <name type="common">Black koji mold</name>
    <dbReference type="NCBI Taxonomy" id="105351"/>
    <lineage>
        <taxon>Eukaryota</taxon>
        <taxon>Fungi</taxon>
        <taxon>Dikarya</taxon>
        <taxon>Ascomycota</taxon>
        <taxon>Pezizomycotina</taxon>
        <taxon>Eurotiomycetes</taxon>
        <taxon>Eurotiomycetidae</taxon>
        <taxon>Eurotiales</taxon>
        <taxon>Aspergillaceae</taxon>
        <taxon>Aspergillus</taxon>
    </lineage>
</organism>
<comment type="caution">
    <text evidence="4">The sequence shown here is derived from an EMBL/GenBank/DDBJ whole genome shotgun (WGS) entry which is preliminary data.</text>
</comment>
<feature type="region of interest" description="Disordered" evidence="2">
    <location>
        <begin position="571"/>
        <end position="590"/>
    </location>
</feature>
<name>A0A401L3G0_ASPAW</name>
<feature type="compositionally biased region" description="Basic and acidic residues" evidence="2">
    <location>
        <begin position="580"/>
        <end position="590"/>
    </location>
</feature>
<dbReference type="Pfam" id="PF00385">
    <property type="entry name" value="Chromo"/>
    <property type="match status" value="1"/>
</dbReference>
<comment type="subunit">
    <text evidence="1">Component of the NuA4 histone acetyltransferase complex.</text>
</comment>
<feature type="region of interest" description="Disordered" evidence="2">
    <location>
        <begin position="322"/>
        <end position="392"/>
    </location>
</feature>
<accession>A0A401L3G0</accession>
<feature type="region of interest" description="Disordered" evidence="2">
    <location>
        <begin position="441"/>
        <end position="472"/>
    </location>
</feature>
<dbReference type="InterPro" id="IPR016197">
    <property type="entry name" value="Chromo-like_dom_sf"/>
</dbReference>
<gene>
    <name evidence="4" type="ORF">AAWM_08934</name>
</gene>
<dbReference type="PROSITE" id="PS50013">
    <property type="entry name" value="CHROMO_2"/>
    <property type="match status" value="1"/>
</dbReference>
<evidence type="ECO:0000313" key="5">
    <source>
        <dbReference type="Proteomes" id="UP000286921"/>
    </source>
</evidence>
<feature type="compositionally biased region" description="Polar residues" evidence="2">
    <location>
        <begin position="200"/>
        <end position="212"/>
    </location>
</feature>
<keyword evidence="5" id="KW-1185">Reference proteome</keyword>
<protein>
    <recommendedName>
        <fullName evidence="3">Chromo domain-containing protein</fullName>
    </recommendedName>
</protein>
<dbReference type="Proteomes" id="UP000286921">
    <property type="component" value="Unassembled WGS sequence"/>
</dbReference>
<evidence type="ECO:0000256" key="2">
    <source>
        <dbReference type="SAM" id="MobiDB-lite"/>
    </source>
</evidence>
<feature type="domain" description="Chromo" evidence="3">
    <location>
        <begin position="482"/>
        <end position="540"/>
    </location>
</feature>
<dbReference type="Gene3D" id="2.40.50.40">
    <property type="match status" value="1"/>
</dbReference>
<proteinExistence type="predicted"/>
<dbReference type="GO" id="GO:0006338">
    <property type="term" value="P:chromatin remodeling"/>
    <property type="evidence" value="ECO:0007669"/>
    <property type="project" value="UniProtKB-ARBA"/>
</dbReference>
<evidence type="ECO:0000259" key="3">
    <source>
        <dbReference type="PROSITE" id="PS50013"/>
    </source>
</evidence>
<evidence type="ECO:0000256" key="1">
    <source>
        <dbReference type="ARBA" id="ARBA00011353"/>
    </source>
</evidence>
<dbReference type="EMBL" id="BDHI01000028">
    <property type="protein sequence ID" value="GCB26049.1"/>
    <property type="molecule type" value="Genomic_DNA"/>
</dbReference>
<reference evidence="4 5" key="1">
    <citation type="submission" date="2016-09" db="EMBL/GenBank/DDBJ databases">
        <title>Aspergillus awamori IFM 58123T.</title>
        <authorList>
            <person name="Kusuya Y."/>
            <person name="Shimizu M."/>
            <person name="Takahashi H."/>
            <person name="Yaguchi T."/>
        </authorList>
    </citation>
    <scope>NUCLEOTIDE SEQUENCE [LARGE SCALE GENOMIC DNA]</scope>
    <source>
        <strain evidence="4 5">IFM 58123</strain>
    </source>
</reference>